<organism evidence="5 6">
    <name type="scientific">Lentilactobacillus curieae</name>
    <dbReference type="NCBI Taxonomy" id="1138822"/>
    <lineage>
        <taxon>Bacteria</taxon>
        <taxon>Bacillati</taxon>
        <taxon>Bacillota</taxon>
        <taxon>Bacilli</taxon>
        <taxon>Lactobacillales</taxon>
        <taxon>Lactobacillaceae</taxon>
        <taxon>Lentilactobacillus</taxon>
    </lineage>
</organism>
<dbReference type="Pfam" id="PF00300">
    <property type="entry name" value="His_Phos_1"/>
    <property type="match status" value="1"/>
</dbReference>
<dbReference type="CDD" id="cd07067">
    <property type="entry name" value="HP_PGM_like"/>
    <property type="match status" value="1"/>
</dbReference>
<dbReference type="KEGG" id="lcu:PL11_004145"/>
<evidence type="ECO:0000256" key="4">
    <source>
        <dbReference type="PIRSR" id="PIRSR613078-3"/>
    </source>
</evidence>
<dbReference type="GO" id="GO:0005829">
    <property type="term" value="C:cytosol"/>
    <property type="evidence" value="ECO:0007669"/>
    <property type="project" value="TreeGrafter"/>
</dbReference>
<reference evidence="5 6" key="1">
    <citation type="journal article" date="2015" name="Genome Announc.">
        <title>Genome Sequence of Lactobacillus curieae CCTCC M 2011381T, a Novel Producer of Gamma-aminobutyric Acid.</title>
        <authorList>
            <person name="Wang Y."/>
            <person name="Wang Y."/>
            <person name="Lang C."/>
            <person name="Wei D."/>
            <person name="Xu P."/>
            <person name="Xie J."/>
        </authorList>
    </citation>
    <scope>NUCLEOTIDE SEQUENCE [LARGE SCALE GENOMIC DNA]</scope>
    <source>
        <strain evidence="5 6">CCTCC M 2011381</strain>
    </source>
</reference>
<dbReference type="PANTHER" id="PTHR46517">
    <property type="entry name" value="FRUCTOSE-2,6-BISPHOSPHATASE TIGAR"/>
    <property type="match status" value="1"/>
</dbReference>
<dbReference type="PANTHER" id="PTHR46517:SF1">
    <property type="entry name" value="FRUCTOSE-2,6-BISPHOSPHATASE TIGAR"/>
    <property type="match status" value="1"/>
</dbReference>
<evidence type="ECO:0000256" key="3">
    <source>
        <dbReference type="PIRSR" id="PIRSR613078-2"/>
    </source>
</evidence>
<dbReference type="eggNOG" id="COG0406">
    <property type="taxonomic scope" value="Bacteria"/>
</dbReference>
<dbReference type="EMBL" id="CP018906">
    <property type="protein sequence ID" value="AQW21168.1"/>
    <property type="molecule type" value="Genomic_DNA"/>
</dbReference>
<keyword evidence="6" id="KW-1185">Reference proteome</keyword>
<gene>
    <name evidence="5" type="ORF">PL11_004145</name>
</gene>
<feature type="active site" description="Proton donor/acceptor" evidence="2">
    <location>
        <position position="85"/>
    </location>
</feature>
<feature type="binding site" evidence="3">
    <location>
        <begin position="8"/>
        <end position="15"/>
    </location>
    <ligand>
        <name>substrate</name>
    </ligand>
</feature>
<dbReference type="GO" id="GO:0045820">
    <property type="term" value="P:negative regulation of glycolytic process"/>
    <property type="evidence" value="ECO:0007669"/>
    <property type="project" value="TreeGrafter"/>
</dbReference>
<feature type="binding site" evidence="3">
    <location>
        <position position="58"/>
    </location>
    <ligand>
        <name>substrate</name>
    </ligand>
</feature>
<dbReference type="RefSeq" id="WP_078256912.1">
    <property type="nucleotide sequence ID" value="NZ_CP018906.1"/>
</dbReference>
<evidence type="ECO:0000313" key="6">
    <source>
        <dbReference type="Proteomes" id="UP000030361"/>
    </source>
</evidence>
<accession>A0A1S6QHS6</accession>
<dbReference type="InterPro" id="IPR029033">
    <property type="entry name" value="His_PPase_superfam"/>
</dbReference>
<dbReference type="SUPFAM" id="SSF53254">
    <property type="entry name" value="Phosphoglycerate mutase-like"/>
    <property type="match status" value="1"/>
</dbReference>
<dbReference type="AlphaFoldDB" id="A0A1S6QHS6"/>
<sequence length="214" mass="24080">MKTVYLVRHGQTILNRFRRMQGWVDSPLTEAGERQASATGKLLSQVHFDLALSSDMMRAIRTRDLILAENTASTVTPIIDKNFREVYFGSFEGIDSVLTWNQIGGPHGSFDQDVLIKKYDTFKVRDFMHDADPFKEAETGDDLKHRIQLAFSDVQKQLKDGETALVVSHGTFIRNVATLYSKPGGFVEQPQNGSIAVLDVTAEPELLKYNQTEI</sequence>
<dbReference type="InterPro" id="IPR013078">
    <property type="entry name" value="His_Pase_superF_clade-1"/>
</dbReference>
<keyword evidence="1" id="KW-0378">Hydrolase</keyword>
<dbReference type="GO" id="GO:0004331">
    <property type="term" value="F:fructose-2,6-bisphosphate 2-phosphatase activity"/>
    <property type="evidence" value="ECO:0007669"/>
    <property type="project" value="TreeGrafter"/>
</dbReference>
<protein>
    <submittedName>
        <fullName evidence="5">Phosphoglycerate mutase</fullName>
    </submittedName>
</protein>
<evidence type="ECO:0000256" key="2">
    <source>
        <dbReference type="PIRSR" id="PIRSR613078-1"/>
    </source>
</evidence>
<dbReference type="SMART" id="SM00855">
    <property type="entry name" value="PGAM"/>
    <property type="match status" value="1"/>
</dbReference>
<dbReference type="GO" id="GO:0043456">
    <property type="term" value="P:regulation of pentose-phosphate shunt"/>
    <property type="evidence" value="ECO:0007669"/>
    <property type="project" value="TreeGrafter"/>
</dbReference>
<dbReference type="InterPro" id="IPR051695">
    <property type="entry name" value="Phosphoglycerate_Mutase"/>
</dbReference>
<dbReference type="Proteomes" id="UP000030361">
    <property type="component" value="Chromosome"/>
</dbReference>
<feature type="active site" description="Tele-phosphohistidine intermediate" evidence="2">
    <location>
        <position position="9"/>
    </location>
</feature>
<evidence type="ECO:0000256" key="1">
    <source>
        <dbReference type="ARBA" id="ARBA00022801"/>
    </source>
</evidence>
<feature type="site" description="Transition state stabilizer" evidence="4">
    <location>
        <position position="169"/>
    </location>
</feature>
<dbReference type="Gene3D" id="3.40.50.1240">
    <property type="entry name" value="Phosphoglycerate mutase-like"/>
    <property type="match status" value="1"/>
</dbReference>
<name>A0A1S6QHS6_9LACO</name>
<evidence type="ECO:0000313" key="5">
    <source>
        <dbReference type="EMBL" id="AQW21168.1"/>
    </source>
</evidence>
<dbReference type="InterPro" id="IPR001345">
    <property type="entry name" value="PG/BPGM_mutase_AS"/>
</dbReference>
<dbReference type="PROSITE" id="PS00175">
    <property type="entry name" value="PG_MUTASE"/>
    <property type="match status" value="1"/>
</dbReference>
<proteinExistence type="predicted"/>
<dbReference type="OrthoDB" id="4131070at2"/>